<dbReference type="InterPro" id="IPR036873">
    <property type="entry name" value="Rhodanese-like_dom_sf"/>
</dbReference>
<dbReference type="PANTHER" id="PTHR43031">
    <property type="entry name" value="FAD-DEPENDENT OXIDOREDUCTASE"/>
    <property type="match status" value="1"/>
</dbReference>
<comment type="caution">
    <text evidence="2">The sequence shown here is derived from an EMBL/GenBank/DDBJ whole genome shotgun (WGS) entry which is preliminary data.</text>
</comment>
<dbReference type="RefSeq" id="WP_247343056.1">
    <property type="nucleotide sequence ID" value="NZ_CP095550.1"/>
</dbReference>
<organism evidence="2 3">
    <name type="scientific">Metabacillus endolithicus</name>
    <dbReference type="NCBI Taxonomy" id="1535204"/>
    <lineage>
        <taxon>Bacteria</taxon>
        <taxon>Bacillati</taxon>
        <taxon>Bacillota</taxon>
        <taxon>Bacilli</taxon>
        <taxon>Bacillales</taxon>
        <taxon>Bacillaceae</taxon>
        <taxon>Metabacillus</taxon>
    </lineage>
</organism>
<dbReference type="InterPro" id="IPR001763">
    <property type="entry name" value="Rhodanese-like_dom"/>
</dbReference>
<dbReference type="PROSITE" id="PS50206">
    <property type="entry name" value="RHODANESE_3"/>
    <property type="match status" value="1"/>
</dbReference>
<dbReference type="Proteomes" id="UP001597318">
    <property type="component" value="Unassembled WGS sequence"/>
</dbReference>
<evidence type="ECO:0000313" key="3">
    <source>
        <dbReference type="Proteomes" id="UP001597318"/>
    </source>
</evidence>
<name>A0ABW5BTC1_9BACI</name>
<evidence type="ECO:0000259" key="1">
    <source>
        <dbReference type="PROSITE" id="PS50206"/>
    </source>
</evidence>
<dbReference type="PANTHER" id="PTHR43031:SF16">
    <property type="entry name" value="OXIDOREDUCTASE"/>
    <property type="match status" value="1"/>
</dbReference>
<dbReference type="Gene3D" id="3.40.250.10">
    <property type="entry name" value="Rhodanese-like domain"/>
    <property type="match status" value="1"/>
</dbReference>
<protein>
    <submittedName>
        <fullName evidence="2">Rhodanese-like domain-containing protein</fullName>
    </submittedName>
</protein>
<dbReference type="SUPFAM" id="SSF52821">
    <property type="entry name" value="Rhodanese/Cell cycle control phosphatase"/>
    <property type="match status" value="1"/>
</dbReference>
<reference evidence="3" key="1">
    <citation type="journal article" date="2019" name="Int. J. Syst. Evol. Microbiol.">
        <title>The Global Catalogue of Microorganisms (GCM) 10K type strain sequencing project: providing services to taxonomists for standard genome sequencing and annotation.</title>
        <authorList>
            <consortium name="The Broad Institute Genomics Platform"/>
            <consortium name="The Broad Institute Genome Sequencing Center for Infectious Disease"/>
            <person name="Wu L."/>
            <person name="Ma J."/>
        </authorList>
    </citation>
    <scope>NUCLEOTIDE SEQUENCE [LARGE SCALE GENOMIC DNA]</scope>
    <source>
        <strain evidence="3">CGMCC 1.15474</strain>
    </source>
</reference>
<dbReference type="Pfam" id="PF00581">
    <property type="entry name" value="Rhodanese"/>
    <property type="match status" value="1"/>
</dbReference>
<dbReference type="EMBL" id="JBHUIK010000001">
    <property type="protein sequence ID" value="MFD2212111.1"/>
    <property type="molecule type" value="Genomic_DNA"/>
</dbReference>
<keyword evidence="3" id="KW-1185">Reference proteome</keyword>
<dbReference type="InterPro" id="IPR050229">
    <property type="entry name" value="GlpE_sulfurtransferase"/>
</dbReference>
<gene>
    <name evidence="2" type="ORF">ACFSKK_00105</name>
</gene>
<accession>A0ABW5BTC1</accession>
<sequence length="131" mass="14818">MNALDYFNARLEATISPMDYLRLAQVDPEKYFLIDVRNGPQHVRSLTIKDANIIPQQELSDHLHKIPKDKEIIVYCWDVWCNTAAKVATFLLEHGYKVKELTGGIAAWKEMNFPVSDSSNDANLSSDSCGC</sequence>
<dbReference type="SMART" id="SM00450">
    <property type="entry name" value="RHOD"/>
    <property type="match status" value="1"/>
</dbReference>
<feature type="domain" description="Rhodanese" evidence="1">
    <location>
        <begin position="27"/>
        <end position="117"/>
    </location>
</feature>
<evidence type="ECO:0000313" key="2">
    <source>
        <dbReference type="EMBL" id="MFD2212111.1"/>
    </source>
</evidence>
<proteinExistence type="predicted"/>